<evidence type="ECO:0000313" key="2">
    <source>
        <dbReference type="EMBL" id="KAG2642561.1"/>
    </source>
</evidence>
<gene>
    <name evidence="2" type="ORF">PVAP13_2KG262012</name>
</gene>
<comment type="caution">
    <text evidence="2">The sequence shown here is derived from an EMBL/GenBank/DDBJ whole genome shotgun (WGS) entry which is preliminary data.</text>
</comment>
<proteinExistence type="predicted"/>
<feature type="compositionally biased region" description="Low complexity" evidence="1">
    <location>
        <begin position="206"/>
        <end position="217"/>
    </location>
</feature>
<dbReference type="EMBL" id="CM029039">
    <property type="protein sequence ID" value="KAG2642561.1"/>
    <property type="molecule type" value="Genomic_DNA"/>
</dbReference>
<protein>
    <submittedName>
        <fullName evidence="2">Uncharacterized protein</fullName>
    </submittedName>
</protein>
<feature type="region of interest" description="Disordered" evidence="1">
    <location>
        <begin position="63"/>
        <end position="95"/>
    </location>
</feature>
<feature type="region of interest" description="Disordered" evidence="1">
    <location>
        <begin position="206"/>
        <end position="243"/>
    </location>
</feature>
<evidence type="ECO:0000313" key="3">
    <source>
        <dbReference type="Proteomes" id="UP000823388"/>
    </source>
</evidence>
<reference evidence="2" key="1">
    <citation type="submission" date="2020-05" db="EMBL/GenBank/DDBJ databases">
        <title>WGS assembly of Panicum virgatum.</title>
        <authorList>
            <person name="Lovell J.T."/>
            <person name="Jenkins J."/>
            <person name="Shu S."/>
            <person name="Juenger T.E."/>
            <person name="Schmutz J."/>
        </authorList>
    </citation>
    <scope>NUCLEOTIDE SEQUENCE</scope>
    <source>
        <strain evidence="2">AP13</strain>
    </source>
</reference>
<organism evidence="2 3">
    <name type="scientific">Panicum virgatum</name>
    <name type="common">Blackwell switchgrass</name>
    <dbReference type="NCBI Taxonomy" id="38727"/>
    <lineage>
        <taxon>Eukaryota</taxon>
        <taxon>Viridiplantae</taxon>
        <taxon>Streptophyta</taxon>
        <taxon>Embryophyta</taxon>
        <taxon>Tracheophyta</taxon>
        <taxon>Spermatophyta</taxon>
        <taxon>Magnoliopsida</taxon>
        <taxon>Liliopsida</taxon>
        <taxon>Poales</taxon>
        <taxon>Poaceae</taxon>
        <taxon>PACMAD clade</taxon>
        <taxon>Panicoideae</taxon>
        <taxon>Panicodae</taxon>
        <taxon>Paniceae</taxon>
        <taxon>Panicinae</taxon>
        <taxon>Panicum</taxon>
        <taxon>Panicum sect. Hiantes</taxon>
    </lineage>
</organism>
<accession>A0A8T0VZY0</accession>
<name>A0A8T0VZY0_PANVG</name>
<keyword evidence="3" id="KW-1185">Reference proteome</keyword>
<evidence type="ECO:0000256" key="1">
    <source>
        <dbReference type="SAM" id="MobiDB-lite"/>
    </source>
</evidence>
<dbReference type="AlphaFoldDB" id="A0A8T0VZY0"/>
<dbReference type="Proteomes" id="UP000823388">
    <property type="component" value="Chromosome 2K"/>
</dbReference>
<sequence length="262" mass="28277">MPSFSFSLLFPFSTLVDLPHVRPWELRRRPARPPSARALDRGASTGRLAVLAVGLRLPAAAVWRSPSRQGPPRPQCRRGPDLPSPSPDLRLPWQDLRRRRVPASRRWRKELHIAAAATGSGGEEGRTRAGAPLLTCAHCRSPTCVPWVVAARAGCRSPTCSDDNEEPVPSTTVLARCAPSSLPDVKPPLLAEDWLRCGRPIAAAARGRGSVARSGARPRTQDAAGTRGPSPRRRGRVPPCRRPGVAAWRRVAGRAGVCTRAA</sequence>